<sequence length="59" mass="6391">MSPFDPYIENGGAILIVAHADLSGWVTQNSYSLPTQGFSVVRVSLSVYAVAWFILTCVV</sequence>
<dbReference type="HOGENOM" id="CLU_2961705_0_0_1"/>
<gene>
    <name evidence="1" type="ORF">PISMIDRAFT_684874</name>
</gene>
<accession>A0A0C9XZ60</accession>
<reference evidence="1 2" key="1">
    <citation type="submission" date="2014-04" db="EMBL/GenBank/DDBJ databases">
        <authorList>
            <consortium name="DOE Joint Genome Institute"/>
            <person name="Kuo A."/>
            <person name="Kohler A."/>
            <person name="Costa M.D."/>
            <person name="Nagy L.G."/>
            <person name="Floudas D."/>
            <person name="Copeland A."/>
            <person name="Barry K.W."/>
            <person name="Cichocki N."/>
            <person name="Veneault-Fourrey C."/>
            <person name="LaButti K."/>
            <person name="Lindquist E.A."/>
            <person name="Lipzen A."/>
            <person name="Lundell T."/>
            <person name="Morin E."/>
            <person name="Murat C."/>
            <person name="Sun H."/>
            <person name="Tunlid A."/>
            <person name="Henrissat B."/>
            <person name="Grigoriev I.V."/>
            <person name="Hibbett D.S."/>
            <person name="Martin F."/>
            <person name="Nordberg H.P."/>
            <person name="Cantor M.N."/>
            <person name="Hua S.X."/>
        </authorList>
    </citation>
    <scope>NUCLEOTIDE SEQUENCE [LARGE SCALE GENOMIC DNA]</scope>
    <source>
        <strain evidence="1 2">441</strain>
    </source>
</reference>
<dbReference type="Proteomes" id="UP000054018">
    <property type="component" value="Unassembled WGS sequence"/>
</dbReference>
<dbReference type="AlphaFoldDB" id="A0A0C9XZ60"/>
<evidence type="ECO:0000313" key="1">
    <source>
        <dbReference type="EMBL" id="KIK17825.1"/>
    </source>
</evidence>
<proteinExistence type="predicted"/>
<reference evidence="2" key="2">
    <citation type="submission" date="2015-01" db="EMBL/GenBank/DDBJ databases">
        <title>Evolutionary Origins and Diversification of the Mycorrhizal Mutualists.</title>
        <authorList>
            <consortium name="DOE Joint Genome Institute"/>
            <consortium name="Mycorrhizal Genomics Consortium"/>
            <person name="Kohler A."/>
            <person name="Kuo A."/>
            <person name="Nagy L.G."/>
            <person name="Floudas D."/>
            <person name="Copeland A."/>
            <person name="Barry K.W."/>
            <person name="Cichocki N."/>
            <person name="Veneault-Fourrey C."/>
            <person name="LaButti K."/>
            <person name="Lindquist E.A."/>
            <person name="Lipzen A."/>
            <person name="Lundell T."/>
            <person name="Morin E."/>
            <person name="Murat C."/>
            <person name="Riley R."/>
            <person name="Ohm R."/>
            <person name="Sun H."/>
            <person name="Tunlid A."/>
            <person name="Henrissat B."/>
            <person name="Grigoriev I.V."/>
            <person name="Hibbett D.S."/>
            <person name="Martin F."/>
        </authorList>
    </citation>
    <scope>NUCLEOTIDE SEQUENCE [LARGE SCALE GENOMIC DNA]</scope>
    <source>
        <strain evidence="2">441</strain>
    </source>
</reference>
<keyword evidence="2" id="KW-1185">Reference proteome</keyword>
<name>A0A0C9XZ60_9AGAM</name>
<dbReference type="EMBL" id="KN833818">
    <property type="protein sequence ID" value="KIK17825.1"/>
    <property type="molecule type" value="Genomic_DNA"/>
</dbReference>
<organism evidence="1 2">
    <name type="scientific">Pisolithus microcarpus 441</name>
    <dbReference type="NCBI Taxonomy" id="765257"/>
    <lineage>
        <taxon>Eukaryota</taxon>
        <taxon>Fungi</taxon>
        <taxon>Dikarya</taxon>
        <taxon>Basidiomycota</taxon>
        <taxon>Agaricomycotina</taxon>
        <taxon>Agaricomycetes</taxon>
        <taxon>Agaricomycetidae</taxon>
        <taxon>Boletales</taxon>
        <taxon>Sclerodermatineae</taxon>
        <taxon>Pisolithaceae</taxon>
        <taxon>Pisolithus</taxon>
    </lineage>
</organism>
<protein>
    <submittedName>
        <fullName evidence="1">Uncharacterized protein</fullName>
    </submittedName>
</protein>
<evidence type="ECO:0000313" key="2">
    <source>
        <dbReference type="Proteomes" id="UP000054018"/>
    </source>
</evidence>